<dbReference type="Gene3D" id="2.130.10.10">
    <property type="entry name" value="YVTN repeat-like/Quinoprotein amine dehydrogenase"/>
    <property type="match status" value="1"/>
</dbReference>
<reference evidence="5 6" key="1">
    <citation type="journal article" date="2016" name="Mol. Biol. Evol.">
        <title>Comparative Genomics of Early-Diverging Mushroom-Forming Fungi Provides Insights into the Origins of Lignocellulose Decay Capabilities.</title>
        <authorList>
            <person name="Nagy L.G."/>
            <person name="Riley R."/>
            <person name="Tritt A."/>
            <person name="Adam C."/>
            <person name="Daum C."/>
            <person name="Floudas D."/>
            <person name="Sun H."/>
            <person name="Yadav J.S."/>
            <person name="Pangilinan J."/>
            <person name="Larsson K.H."/>
            <person name="Matsuura K."/>
            <person name="Barry K."/>
            <person name="Labutti K."/>
            <person name="Kuo R."/>
            <person name="Ohm R.A."/>
            <person name="Bhattacharya S.S."/>
            <person name="Shirouzu T."/>
            <person name="Yoshinaga Y."/>
            <person name="Martin F.M."/>
            <person name="Grigoriev I.V."/>
            <person name="Hibbett D.S."/>
        </authorList>
    </citation>
    <scope>NUCLEOTIDE SEQUENCE [LARGE SCALE GENOMIC DNA]</scope>
    <source>
        <strain evidence="5 6">93-53</strain>
    </source>
</reference>
<evidence type="ECO:0008006" key="7">
    <source>
        <dbReference type="Google" id="ProtNLM"/>
    </source>
</evidence>
<evidence type="ECO:0000256" key="3">
    <source>
        <dbReference type="PROSITE-ProRule" id="PRU00221"/>
    </source>
</evidence>
<accession>A0A165FNS5</accession>
<dbReference type="Pfam" id="PF23761">
    <property type="entry name" value="Beta-prop_DCAF4"/>
    <property type="match status" value="1"/>
</dbReference>
<dbReference type="GeneID" id="63825349"/>
<evidence type="ECO:0000256" key="1">
    <source>
        <dbReference type="ARBA" id="ARBA00022574"/>
    </source>
</evidence>
<protein>
    <recommendedName>
        <fullName evidence="7">WD40 repeat-like protein</fullName>
    </recommendedName>
</protein>
<organism evidence="5 6">
    <name type="scientific">Laetiporus sulphureus 93-53</name>
    <dbReference type="NCBI Taxonomy" id="1314785"/>
    <lineage>
        <taxon>Eukaryota</taxon>
        <taxon>Fungi</taxon>
        <taxon>Dikarya</taxon>
        <taxon>Basidiomycota</taxon>
        <taxon>Agaricomycotina</taxon>
        <taxon>Agaricomycetes</taxon>
        <taxon>Polyporales</taxon>
        <taxon>Laetiporus</taxon>
    </lineage>
</organism>
<dbReference type="OrthoDB" id="128867at2759"/>
<dbReference type="PROSITE" id="PS50082">
    <property type="entry name" value="WD_REPEATS_2"/>
    <property type="match status" value="1"/>
</dbReference>
<sequence length="431" mass="48212">MPRELPGLYWNEEKQRYFPLSSKPKISSALSTPHAYPSAYPQQSLRPLSMRNNSEKSEAKRRIVDNVHNMWHASETSRATGAPWRRSRALHDISAISMARTSLRCSRDIPTQGITAFCSTGNTSSGNGSTTVLAGDARGWLHYLEGDPERMSCSMEINLGSSISSICSWGTHYVATSFGAPAKILVRNSYPEEAWSIFGLSERTCHDVWNAHLYDRRLLLGAAKKAYVLLDIEIGRGSQTLETGSDVLAVHLDNHLAYTGTRHGLINRFDTRINTRTRQTLLDQRFQRTTSSITHLNIVHDWELLVSTIRGDLETHDMRFMRGATPLMQFHGHVNSYSFPLGLAVDPQEDFLFAAGQDHIVRSWSLRTGQRVISPADCACIEQKPLLDRAFDGYIAAMQVLSTDMGPCLWVASGPTLHLYHLGQRSVEILA</sequence>
<evidence type="ECO:0000256" key="4">
    <source>
        <dbReference type="SAM" id="MobiDB-lite"/>
    </source>
</evidence>
<evidence type="ECO:0000313" key="5">
    <source>
        <dbReference type="EMBL" id="KZT09248.1"/>
    </source>
</evidence>
<dbReference type="FunCoup" id="A0A165FNS5">
    <property type="interactions" value="5"/>
</dbReference>
<dbReference type="EMBL" id="KV427612">
    <property type="protein sequence ID" value="KZT09248.1"/>
    <property type="molecule type" value="Genomic_DNA"/>
</dbReference>
<proteinExistence type="predicted"/>
<feature type="compositionally biased region" description="Polar residues" evidence="4">
    <location>
        <begin position="40"/>
        <end position="52"/>
    </location>
</feature>
<dbReference type="STRING" id="1314785.A0A165FNS5"/>
<evidence type="ECO:0000256" key="2">
    <source>
        <dbReference type="ARBA" id="ARBA00022737"/>
    </source>
</evidence>
<feature type="region of interest" description="Disordered" evidence="4">
    <location>
        <begin position="29"/>
        <end position="60"/>
    </location>
</feature>
<dbReference type="RefSeq" id="XP_040766988.1">
    <property type="nucleotide sequence ID" value="XM_040908320.1"/>
</dbReference>
<gene>
    <name evidence="5" type="ORF">LAESUDRAFT_722980</name>
</gene>
<dbReference type="PANTHER" id="PTHR44472">
    <property type="entry name" value="DDB1- AND CUL4-ASSOCIATED FACTOR 4-RELATED"/>
    <property type="match status" value="1"/>
</dbReference>
<dbReference type="PANTHER" id="PTHR44472:SF1">
    <property type="entry name" value="DDB1 AND CUL4 ASSOCIATED FACTOR 4"/>
    <property type="match status" value="1"/>
</dbReference>
<name>A0A165FNS5_9APHY</name>
<dbReference type="InterPro" id="IPR052254">
    <property type="entry name" value="CUL4-DDB1_E3_ligase_receptor"/>
</dbReference>
<dbReference type="InterPro" id="IPR036322">
    <property type="entry name" value="WD40_repeat_dom_sf"/>
</dbReference>
<dbReference type="InParanoid" id="A0A165FNS5"/>
<evidence type="ECO:0000313" key="6">
    <source>
        <dbReference type="Proteomes" id="UP000076871"/>
    </source>
</evidence>
<keyword evidence="2" id="KW-0677">Repeat</keyword>
<dbReference type="AlphaFoldDB" id="A0A165FNS5"/>
<feature type="repeat" description="WD" evidence="3">
    <location>
        <begin position="343"/>
        <end position="374"/>
    </location>
</feature>
<dbReference type="InterPro" id="IPR015943">
    <property type="entry name" value="WD40/YVTN_repeat-like_dom_sf"/>
</dbReference>
<dbReference type="InterPro" id="IPR001680">
    <property type="entry name" value="WD40_rpt"/>
</dbReference>
<dbReference type="Proteomes" id="UP000076871">
    <property type="component" value="Unassembled WGS sequence"/>
</dbReference>
<dbReference type="SUPFAM" id="SSF50978">
    <property type="entry name" value="WD40 repeat-like"/>
    <property type="match status" value="1"/>
</dbReference>
<keyword evidence="1 3" id="KW-0853">WD repeat</keyword>
<keyword evidence="6" id="KW-1185">Reference proteome</keyword>